<comment type="similarity">
    <text evidence="2 12">Belongs to the G-protein coupled receptor T2R family.</text>
</comment>
<dbReference type="GO" id="GO:0016020">
    <property type="term" value="C:membrane"/>
    <property type="evidence" value="ECO:0007669"/>
    <property type="project" value="UniProtKB-SubCell"/>
</dbReference>
<feature type="transmembrane region" description="Helical" evidence="14">
    <location>
        <begin position="17"/>
        <end position="39"/>
    </location>
</feature>
<comment type="function">
    <text evidence="11">Gustducin-coupled receptor implicated in the perception of bitter compounds in the oral cavity and the gastrointestinal tract. Signals through PLCB2 and the calcium-regulated cation channel TRPM5.</text>
</comment>
<keyword evidence="5 13" id="KW-0812">Transmembrane</keyword>
<dbReference type="SUPFAM" id="SSF81321">
    <property type="entry name" value="Family A G protein-coupled receptor-like"/>
    <property type="match status" value="1"/>
</dbReference>
<evidence type="ECO:0000256" key="12">
    <source>
        <dbReference type="RuleBase" id="RU004423"/>
    </source>
</evidence>
<keyword evidence="9 13" id="KW-0675">Receptor</keyword>
<dbReference type="Gene3D" id="1.20.1070.10">
    <property type="entry name" value="Rhodopsin 7-helix transmembrane proteins"/>
    <property type="match status" value="1"/>
</dbReference>
<organism evidence="15 16">
    <name type="scientific">Vombatus ursinus</name>
    <name type="common">Common wombat</name>
    <dbReference type="NCBI Taxonomy" id="29139"/>
    <lineage>
        <taxon>Eukaryota</taxon>
        <taxon>Metazoa</taxon>
        <taxon>Chordata</taxon>
        <taxon>Craniata</taxon>
        <taxon>Vertebrata</taxon>
        <taxon>Euteleostomi</taxon>
        <taxon>Mammalia</taxon>
        <taxon>Metatheria</taxon>
        <taxon>Diprotodontia</taxon>
        <taxon>Vombatidae</taxon>
        <taxon>Vombatus</taxon>
    </lineage>
</organism>
<evidence type="ECO:0000256" key="9">
    <source>
        <dbReference type="ARBA" id="ARBA00023170"/>
    </source>
</evidence>
<keyword evidence="6 14" id="KW-1133">Transmembrane helix</keyword>
<keyword evidence="4 13" id="KW-0716">Sensory transduction</keyword>
<evidence type="ECO:0000256" key="6">
    <source>
        <dbReference type="ARBA" id="ARBA00022989"/>
    </source>
</evidence>
<evidence type="ECO:0000256" key="13">
    <source>
        <dbReference type="RuleBase" id="RU004424"/>
    </source>
</evidence>
<protein>
    <recommendedName>
        <fullName evidence="13">Taste receptor type 2</fullName>
    </recommendedName>
</protein>
<dbReference type="CDD" id="cd15908">
    <property type="entry name" value="7tm_TAS2R40-like"/>
    <property type="match status" value="1"/>
</dbReference>
<evidence type="ECO:0000256" key="1">
    <source>
        <dbReference type="ARBA" id="ARBA00004141"/>
    </source>
</evidence>
<dbReference type="FunFam" id="1.20.1070.10:FF:000055">
    <property type="entry name" value="Taste receptor type 2"/>
    <property type="match status" value="1"/>
</dbReference>
<dbReference type="OMA" id="NFTHPLF"/>
<evidence type="ECO:0000256" key="8">
    <source>
        <dbReference type="ARBA" id="ARBA00023136"/>
    </source>
</evidence>
<evidence type="ECO:0000256" key="4">
    <source>
        <dbReference type="ARBA" id="ARBA00022606"/>
    </source>
</evidence>
<accession>A0A4X2M6X1</accession>
<keyword evidence="10 13" id="KW-0807">Transducer</keyword>
<feature type="transmembrane region" description="Helical" evidence="14">
    <location>
        <begin position="141"/>
        <end position="160"/>
    </location>
</feature>
<keyword evidence="16" id="KW-1185">Reference proteome</keyword>
<dbReference type="STRING" id="29139.ENSVURP00010029886"/>
<evidence type="ECO:0000256" key="10">
    <source>
        <dbReference type="ARBA" id="ARBA00023224"/>
    </source>
</evidence>
<reference evidence="15" key="2">
    <citation type="submission" date="2025-08" db="UniProtKB">
        <authorList>
            <consortium name="Ensembl"/>
        </authorList>
    </citation>
    <scope>IDENTIFICATION</scope>
</reference>
<dbReference type="AlphaFoldDB" id="A0A4X2M6X1"/>
<sequence length="322" mass="37142">MERITKDYTDNDISEPFLFIALIVPGIECITGMIGNGFIVTTNAVEWFRSKILSTSDSILTILSCSRLLLQFWLMVENTYSLLFRLSYNQNTTYKAFKVIFMFLTYSNLWFAAWLSVFYCIKIANFTHPLFLKLRWRVTGLMPWLLCLSVLISFFCSLPISKDVYNVYVNTSIPVSSSNAKEKKYFTETNVVNFAIIYNLAIFIPLIMFIFAATLLIISLKRHTLQMKSNATGSRNPSMEAHMGAIKAISFFFLLYIFNFVALMLYMANVLNTNSFGNVLCKIMMAAYPTGHSVLLIFGNPKLRRTWKKLQHNVKFNLKVWK</sequence>
<gene>
    <name evidence="15" type="primary">TAS2R40</name>
</gene>
<reference evidence="15" key="3">
    <citation type="submission" date="2025-09" db="UniProtKB">
        <authorList>
            <consortium name="Ensembl"/>
        </authorList>
    </citation>
    <scope>IDENTIFICATION</scope>
</reference>
<evidence type="ECO:0000313" key="15">
    <source>
        <dbReference type="Ensembl" id="ENSVURP00010029886.1"/>
    </source>
</evidence>
<comment type="subcellular location">
    <subcellularLocation>
        <location evidence="1 13">Membrane</location>
        <topology evidence="1 13">Multi-pass membrane protein</topology>
    </subcellularLocation>
</comment>
<dbReference type="PANTHER" id="PTHR11394">
    <property type="entry name" value="TASTE RECEPTOR TYPE 2"/>
    <property type="match status" value="1"/>
</dbReference>
<dbReference type="GO" id="GO:0004930">
    <property type="term" value="F:G protein-coupled receptor activity"/>
    <property type="evidence" value="ECO:0007669"/>
    <property type="project" value="UniProtKB-KW"/>
</dbReference>
<keyword evidence="3 13" id="KW-0919">Taste</keyword>
<evidence type="ECO:0000256" key="2">
    <source>
        <dbReference type="ARBA" id="ARBA00007376"/>
    </source>
</evidence>
<keyword evidence="7 13" id="KW-0297">G-protein coupled receptor</keyword>
<proteinExistence type="inferred from homology"/>
<dbReference type="PANTHER" id="PTHR11394:SF47">
    <property type="entry name" value="TASTE RECEPTOR TYPE 2 MEMBER 40"/>
    <property type="match status" value="1"/>
</dbReference>
<feature type="transmembrane region" description="Helical" evidence="14">
    <location>
        <begin position="196"/>
        <end position="218"/>
    </location>
</feature>
<feature type="transmembrane region" description="Helical" evidence="14">
    <location>
        <begin position="279"/>
        <end position="299"/>
    </location>
</feature>
<dbReference type="GeneTree" id="ENSGT01150000286961"/>
<keyword evidence="8 13" id="KW-0472">Membrane</keyword>
<evidence type="ECO:0000313" key="16">
    <source>
        <dbReference type="Proteomes" id="UP000314987"/>
    </source>
</evidence>
<dbReference type="InterPro" id="IPR007960">
    <property type="entry name" value="TAS2R"/>
</dbReference>
<dbReference type="GO" id="GO:0033038">
    <property type="term" value="F:bitter taste receptor activity"/>
    <property type="evidence" value="ECO:0007669"/>
    <property type="project" value="Ensembl"/>
</dbReference>
<evidence type="ECO:0000256" key="5">
    <source>
        <dbReference type="ARBA" id="ARBA00022692"/>
    </source>
</evidence>
<dbReference type="Ensembl" id="ENSVURT00010034021.1">
    <property type="protein sequence ID" value="ENSVURP00010029886.1"/>
    <property type="gene ID" value="ENSVURG00010022836.1"/>
</dbReference>
<evidence type="ECO:0000256" key="11">
    <source>
        <dbReference type="ARBA" id="ARBA00025304"/>
    </source>
</evidence>
<name>A0A4X2M6X1_VOMUR</name>
<dbReference type="Proteomes" id="UP000314987">
    <property type="component" value="Unassembled WGS sequence"/>
</dbReference>
<dbReference type="OrthoDB" id="8876749at2759"/>
<reference evidence="16" key="1">
    <citation type="submission" date="2018-12" db="EMBL/GenBank/DDBJ databases">
        <authorList>
            <person name="Yazar S."/>
        </authorList>
    </citation>
    <scope>NUCLEOTIDE SEQUENCE [LARGE SCALE GENOMIC DNA]</scope>
</reference>
<evidence type="ECO:0000256" key="14">
    <source>
        <dbReference type="SAM" id="Phobius"/>
    </source>
</evidence>
<feature type="transmembrane region" description="Helical" evidence="14">
    <location>
        <begin position="245"/>
        <end position="267"/>
    </location>
</feature>
<evidence type="ECO:0000256" key="7">
    <source>
        <dbReference type="ARBA" id="ARBA00023040"/>
    </source>
</evidence>
<feature type="transmembrane region" description="Helical" evidence="14">
    <location>
        <begin position="96"/>
        <end position="121"/>
    </location>
</feature>
<evidence type="ECO:0000256" key="3">
    <source>
        <dbReference type="ARBA" id="ARBA00022480"/>
    </source>
</evidence>
<dbReference type="Pfam" id="PF05296">
    <property type="entry name" value="TAS2R"/>
    <property type="match status" value="1"/>
</dbReference>